<keyword evidence="2 3" id="KW-0175">Coiled coil</keyword>
<accession>A0AA88YUB2</accession>
<evidence type="ECO:0000256" key="2">
    <source>
        <dbReference type="ARBA" id="ARBA00023054"/>
    </source>
</evidence>
<dbReference type="GO" id="GO:0003352">
    <property type="term" value="P:regulation of cilium movement"/>
    <property type="evidence" value="ECO:0007669"/>
    <property type="project" value="TreeGrafter"/>
</dbReference>
<feature type="domain" description="Dynein regulatory complex protein 1/2 N-terminal" evidence="5">
    <location>
        <begin position="86"/>
        <end position="187"/>
    </location>
</feature>
<gene>
    <name evidence="7" type="ORF">FSP39_022608</name>
</gene>
<feature type="region of interest" description="Disordered" evidence="4">
    <location>
        <begin position="1"/>
        <end position="23"/>
    </location>
</feature>
<sequence>MSSSGDEEEAGPSVDSLDPEERVAARRLRITRRIEAAKRAERGEDADDKKEVKEELSKSRKQIEKSRLRLTKLQQDGFELVTNVRVACDAREAARRTEDDDAKRQRKEKLEQENKAGAEKFEEITKKWEQALQKEIPQSLYQMLKQQKDACKTIVADKNKLIEDFQNELKQKDDLYVKDLKNQAQEIDLMIQRMEEQIKSLTKAMRDELEEIERAFVAERNELLDQHRKKWEERMDHRRGKEMEYMKAREKRVEDYEQQLHNIRVQDAEEYNKIKIRMETDVQILEQQLQQMRATYQLNQEKLDYNFQVLKKRDDENQITRNQQKRKITRLQDVLNSLRIKIAKQEKQYRDENQQLTEDYKRITEQFRDLQRKSRHFMAADAKKFHDVWCMNEEECKDLVKQLIAADRTIHEQQLGLQYKEGDMSFLENVGPIVNAGSQKGGMSAHEVIQEVLSQTGGSPTGEKEEDDDSIPADRKPPKSTLLNKISANTIKNILEVLCDESGFLVESKLNKLLVPLEKDERSLMKLDAVFSSLGIDTEEDVHLLASYFMHVKGGKKQQAEERYHSSHFQIFTTMMDEIDEEIRKLTGKEGDADSTKSETIELIHPNEVLKALRAFVEENRQPAKEKGKQSQFKIASLEERDSSQDSEYWAKYAKLTDDKRERLWDALLEGLEKYSEMLTGRAGLINETDALRQQNAELRMLLHQYVNSKVNIAE</sequence>
<evidence type="ECO:0000313" key="8">
    <source>
        <dbReference type="Proteomes" id="UP001186944"/>
    </source>
</evidence>
<dbReference type="EMBL" id="VSWD01000002">
    <property type="protein sequence ID" value="KAK3107803.1"/>
    <property type="molecule type" value="Genomic_DNA"/>
</dbReference>
<dbReference type="GO" id="GO:0060285">
    <property type="term" value="P:cilium-dependent cell motility"/>
    <property type="evidence" value="ECO:0007669"/>
    <property type="project" value="TreeGrafter"/>
</dbReference>
<dbReference type="GO" id="GO:0070286">
    <property type="term" value="P:axonemal dynein complex assembly"/>
    <property type="evidence" value="ECO:0007669"/>
    <property type="project" value="InterPro"/>
</dbReference>
<dbReference type="InterPro" id="IPR039505">
    <property type="entry name" value="DRC1/2_N"/>
</dbReference>
<organism evidence="7 8">
    <name type="scientific">Pinctada imbricata</name>
    <name type="common">Atlantic pearl-oyster</name>
    <name type="synonym">Pinctada martensii</name>
    <dbReference type="NCBI Taxonomy" id="66713"/>
    <lineage>
        <taxon>Eukaryota</taxon>
        <taxon>Metazoa</taxon>
        <taxon>Spiralia</taxon>
        <taxon>Lophotrochozoa</taxon>
        <taxon>Mollusca</taxon>
        <taxon>Bivalvia</taxon>
        <taxon>Autobranchia</taxon>
        <taxon>Pteriomorphia</taxon>
        <taxon>Pterioida</taxon>
        <taxon>Pterioidea</taxon>
        <taxon>Pteriidae</taxon>
        <taxon>Pinctada</taxon>
    </lineage>
</organism>
<comment type="similarity">
    <text evidence="1">Belongs to the DRC1 family.</text>
</comment>
<reference evidence="7" key="1">
    <citation type="submission" date="2019-08" db="EMBL/GenBank/DDBJ databases">
        <title>The improved chromosome-level genome for the pearl oyster Pinctada fucata martensii using PacBio sequencing and Hi-C.</title>
        <authorList>
            <person name="Zheng Z."/>
        </authorList>
    </citation>
    <scope>NUCLEOTIDE SEQUENCE</scope>
    <source>
        <strain evidence="7">ZZ-2019</strain>
        <tissue evidence="7">Adductor muscle</tissue>
    </source>
</reference>
<feature type="region of interest" description="Disordered" evidence="4">
    <location>
        <begin position="35"/>
        <end position="66"/>
    </location>
</feature>
<evidence type="ECO:0000259" key="5">
    <source>
        <dbReference type="Pfam" id="PF14772"/>
    </source>
</evidence>
<dbReference type="Proteomes" id="UP001186944">
    <property type="component" value="Unassembled WGS sequence"/>
</dbReference>
<dbReference type="PANTHER" id="PTHR21625">
    <property type="entry name" value="NYD-SP28 PROTEIN"/>
    <property type="match status" value="1"/>
</dbReference>
<dbReference type="InterPro" id="IPR039750">
    <property type="entry name" value="DRC1/DRC2"/>
</dbReference>
<evidence type="ECO:0000259" key="6">
    <source>
        <dbReference type="Pfam" id="PF14775"/>
    </source>
</evidence>
<feature type="domain" description="Dynein regulatory complex protein 1 C-terminal" evidence="6">
    <location>
        <begin position="648"/>
        <end position="707"/>
    </location>
</feature>
<evidence type="ECO:0000256" key="1">
    <source>
        <dbReference type="ARBA" id="ARBA00009688"/>
    </source>
</evidence>
<protein>
    <recommendedName>
        <fullName evidence="9">Dynein regulatory complex protein 1</fullName>
    </recommendedName>
</protein>
<feature type="compositionally biased region" description="Acidic residues" evidence="4">
    <location>
        <begin position="1"/>
        <end position="10"/>
    </location>
</feature>
<feature type="region of interest" description="Disordered" evidence="4">
    <location>
        <begin position="454"/>
        <end position="479"/>
    </location>
</feature>
<dbReference type="PANTHER" id="PTHR21625:SF1">
    <property type="entry name" value="DYNEIN REGULATORY COMPLEX PROTEIN 1"/>
    <property type="match status" value="1"/>
</dbReference>
<feature type="coiled-coil region" evidence="3">
    <location>
        <begin position="246"/>
        <end position="373"/>
    </location>
</feature>
<dbReference type="InterPro" id="IPR029440">
    <property type="entry name" value="DRC1_C"/>
</dbReference>
<comment type="caution">
    <text evidence="7">The sequence shown here is derived from an EMBL/GenBank/DDBJ whole genome shotgun (WGS) entry which is preliminary data.</text>
</comment>
<evidence type="ECO:0008006" key="9">
    <source>
        <dbReference type="Google" id="ProtNLM"/>
    </source>
</evidence>
<dbReference type="Pfam" id="PF14772">
    <property type="entry name" value="NYD-SP28"/>
    <property type="match status" value="1"/>
</dbReference>
<name>A0AA88YUB2_PINIB</name>
<proteinExistence type="inferred from homology"/>
<keyword evidence="8" id="KW-1185">Reference proteome</keyword>
<dbReference type="GO" id="GO:0005858">
    <property type="term" value="C:axonemal dynein complex"/>
    <property type="evidence" value="ECO:0007669"/>
    <property type="project" value="InterPro"/>
</dbReference>
<feature type="region of interest" description="Disordered" evidence="4">
    <location>
        <begin position="92"/>
        <end position="118"/>
    </location>
</feature>
<evidence type="ECO:0000256" key="4">
    <source>
        <dbReference type="SAM" id="MobiDB-lite"/>
    </source>
</evidence>
<evidence type="ECO:0000313" key="7">
    <source>
        <dbReference type="EMBL" id="KAK3107803.1"/>
    </source>
</evidence>
<dbReference type="AlphaFoldDB" id="A0AA88YUB2"/>
<dbReference type="Pfam" id="PF14775">
    <property type="entry name" value="NYD-SP28_assoc"/>
    <property type="match status" value="1"/>
</dbReference>
<evidence type="ECO:0000256" key="3">
    <source>
        <dbReference type="SAM" id="Coils"/>
    </source>
</evidence>
<feature type="coiled-coil region" evidence="3">
    <location>
        <begin position="155"/>
        <end position="222"/>
    </location>
</feature>